<dbReference type="GO" id="GO:0044780">
    <property type="term" value="P:bacterial-type flagellum assembly"/>
    <property type="evidence" value="ECO:0007669"/>
    <property type="project" value="InterPro"/>
</dbReference>
<accession>A0A291HM07</accession>
<dbReference type="EMBL" id="CP012621">
    <property type="protein sequence ID" value="ATG73173.1"/>
    <property type="molecule type" value="Genomic_DNA"/>
</dbReference>
<comment type="function">
    <text evidence="1">Required for the efficient initiation of filament assembly.</text>
</comment>
<organism evidence="4 5">
    <name type="scientific">Zobellella denitrificans</name>
    <dbReference type="NCBI Taxonomy" id="347534"/>
    <lineage>
        <taxon>Bacteria</taxon>
        <taxon>Pseudomonadati</taxon>
        <taxon>Pseudomonadota</taxon>
        <taxon>Gammaproteobacteria</taxon>
        <taxon>Aeromonadales</taxon>
        <taxon>Aeromonadaceae</taxon>
        <taxon>Zobellella</taxon>
    </lineage>
</organism>
<dbReference type="AlphaFoldDB" id="A0A291HM07"/>
<proteinExistence type="inferred from homology"/>
<evidence type="ECO:0000256" key="2">
    <source>
        <dbReference type="ARBA" id="ARBA00007703"/>
    </source>
</evidence>
<dbReference type="SUPFAM" id="SSF140566">
    <property type="entry name" value="FlgN-like"/>
    <property type="match status" value="1"/>
</dbReference>
<dbReference type="KEGG" id="zdf:AN401_04315"/>
<keyword evidence="4" id="KW-0969">Cilium</keyword>
<keyword evidence="4" id="KW-0966">Cell projection</keyword>
<keyword evidence="5" id="KW-1185">Reference proteome</keyword>
<dbReference type="Pfam" id="PF05130">
    <property type="entry name" value="FlgN"/>
    <property type="match status" value="1"/>
</dbReference>
<keyword evidence="3" id="KW-1005">Bacterial flagellum biogenesis</keyword>
<protein>
    <submittedName>
        <fullName evidence="4">Flagellar biosynthesis protein FlgN</fullName>
    </submittedName>
</protein>
<comment type="similarity">
    <text evidence="2">Belongs to the FlgN family.</text>
</comment>
<evidence type="ECO:0000313" key="5">
    <source>
        <dbReference type="Proteomes" id="UP000217763"/>
    </source>
</evidence>
<dbReference type="RefSeq" id="WP_096778637.1">
    <property type="nucleotide sequence ID" value="NZ_CP012621.1"/>
</dbReference>
<gene>
    <name evidence="4" type="ORF">AN401_04315</name>
</gene>
<dbReference type="InterPro" id="IPR007809">
    <property type="entry name" value="FlgN-like"/>
</dbReference>
<evidence type="ECO:0000256" key="3">
    <source>
        <dbReference type="ARBA" id="ARBA00022795"/>
    </source>
</evidence>
<keyword evidence="4" id="KW-0282">Flagellum</keyword>
<name>A0A291HM07_9GAMM</name>
<dbReference type="InterPro" id="IPR036679">
    <property type="entry name" value="FlgN-like_sf"/>
</dbReference>
<dbReference type="Gene3D" id="1.20.58.300">
    <property type="entry name" value="FlgN-like"/>
    <property type="match status" value="1"/>
</dbReference>
<evidence type="ECO:0000256" key="1">
    <source>
        <dbReference type="ARBA" id="ARBA00002397"/>
    </source>
</evidence>
<evidence type="ECO:0000313" key="4">
    <source>
        <dbReference type="EMBL" id="ATG73173.1"/>
    </source>
</evidence>
<dbReference type="Proteomes" id="UP000217763">
    <property type="component" value="Chromosome"/>
</dbReference>
<sequence length="137" mass="15676">MTLDELLQHQQSRLQLLLDLTGQELELIIRRQALELPALAQRKESLLAEIQHSDRQIASHPESPRLSADLAEQVAELRQLLQHCQDKTRVTEQLLEQTLASNRRLANAMSQLHERQSMTYDHKGHTKGINKGTGFKV</sequence>
<reference evidence="5" key="1">
    <citation type="submission" date="2015-09" db="EMBL/GenBank/DDBJ databases">
        <authorList>
            <person name="Shao Z."/>
            <person name="Wang L."/>
        </authorList>
    </citation>
    <scope>NUCLEOTIDE SEQUENCE [LARGE SCALE GENOMIC DNA]</scope>
    <source>
        <strain evidence="5">F13-1</strain>
    </source>
</reference>